<reference evidence="1 2" key="1">
    <citation type="submission" date="2017-02" db="EMBL/GenBank/DDBJ databases">
        <title>Natronthermophilus aegyptiacus gen. nov.,sp. nov., an aerobic, extremely halophilic alkalithermophilic archaeon isolated from the athalassohaline Wadi An Natrun, Egypt.</title>
        <authorList>
            <person name="Zhao B."/>
        </authorList>
    </citation>
    <scope>NUCLEOTIDE SEQUENCE [LARGE SCALE GENOMIC DNA]</scope>
    <source>
        <strain evidence="1 2">CGMCC 1.3597</strain>
    </source>
</reference>
<protein>
    <submittedName>
        <fullName evidence="1">Uncharacterized protein</fullName>
    </submittedName>
</protein>
<evidence type="ECO:0000313" key="1">
    <source>
        <dbReference type="EMBL" id="OVE85770.1"/>
    </source>
</evidence>
<dbReference type="AlphaFoldDB" id="A0A202ECN7"/>
<dbReference type="RefSeq" id="WP_054864172.1">
    <property type="nucleotide sequence ID" value="NZ_MWPH01000001.1"/>
</dbReference>
<gene>
    <name evidence="1" type="ORF">B2G88_02845</name>
</gene>
<comment type="caution">
    <text evidence="1">The sequence shown here is derived from an EMBL/GenBank/DDBJ whole genome shotgun (WGS) entry which is preliminary data.</text>
</comment>
<dbReference type="OrthoDB" id="170048at2157"/>
<organism evidence="1 2">
    <name type="scientific">Natronolimnobius baerhuensis</name>
    <dbReference type="NCBI Taxonomy" id="253108"/>
    <lineage>
        <taxon>Archaea</taxon>
        <taxon>Methanobacteriati</taxon>
        <taxon>Methanobacteriota</taxon>
        <taxon>Stenosarchaea group</taxon>
        <taxon>Halobacteria</taxon>
        <taxon>Halobacteriales</taxon>
        <taxon>Natrialbaceae</taxon>
        <taxon>Natronolimnobius</taxon>
    </lineage>
</organism>
<dbReference type="Proteomes" id="UP000196084">
    <property type="component" value="Unassembled WGS sequence"/>
</dbReference>
<sequence>MTDAALGTATIVYETPDGEIDEVTVDNEHIAFFQQHWLFAYDVDDDGNDIVRRVPHGRVHYVERSVEELEDTFDTTVDKAKDKLEEIRD</sequence>
<evidence type="ECO:0000313" key="2">
    <source>
        <dbReference type="Proteomes" id="UP000196084"/>
    </source>
</evidence>
<accession>A0A202ECN7</accession>
<proteinExistence type="predicted"/>
<name>A0A202ECN7_9EURY</name>
<keyword evidence="2" id="KW-1185">Reference proteome</keyword>
<dbReference type="EMBL" id="MWPH01000001">
    <property type="protein sequence ID" value="OVE85770.1"/>
    <property type="molecule type" value="Genomic_DNA"/>
</dbReference>